<sequence>MPRFDNHRVLITGAGAGIGRLMAEKFAAHGAEVIVTARRIAAAREVVEHIVNAGGNAHAYTLDVSKIASITKFRDQLHEERGPISILVNNAGVVHGGEFEQVELKQHLDTFKVNAEGLMACSHAFMADLLAADRAHLVNIASASAFIGLPYGSTYAASKWAVVGFSESLRLELAERGQRHVKVTTVCPSYIATGMFKGVKTPLFSPMLTPDRVADSILRGVAKGEAFVIEPPMARSVELLKGVLPRRLWDEVAKRTGVSTSMYSWKGKDN</sequence>
<dbReference type="PROSITE" id="PS00061">
    <property type="entry name" value="ADH_SHORT"/>
    <property type="match status" value="1"/>
</dbReference>
<dbReference type="InterPro" id="IPR020904">
    <property type="entry name" value="Sc_DH/Rdtase_CS"/>
</dbReference>
<dbReference type="Pfam" id="PF00106">
    <property type="entry name" value="adh_short"/>
    <property type="match status" value="1"/>
</dbReference>
<comment type="caution">
    <text evidence="5">The sequence shown here is derived from an EMBL/GenBank/DDBJ whole genome shotgun (WGS) entry which is preliminary data.</text>
</comment>
<reference evidence="5 6" key="1">
    <citation type="submission" date="2019-05" db="EMBL/GenBank/DDBJ databases">
        <title>Genome of Alcanivorax gelatiniphagus, an oil degrading marine bacteria.</title>
        <authorList>
            <person name="Kwon K.K."/>
        </authorList>
    </citation>
    <scope>NUCLEOTIDE SEQUENCE [LARGE SCALE GENOMIC DNA]</scope>
    <source>
        <strain evidence="5 6">MEBiC 08158</strain>
    </source>
</reference>
<dbReference type="PRINTS" id="PR00080">
    <property type="entry name" value="SDRFAMILY"/>
</dbReference>
<keyword evidence="6" id="KW-1185">Reference proteome</keyword>
<organism evidence="5 6">
    <name type="scientific">Alloalcanivorax gelatiniphagus</name>
    <dbReference type="NCBI Taxonomy" id="1194167"/>
    <lineage>
        <taxon>Bacteria</taxon>
        <taxon>Pseudomonadati</taxon>
        <taxon>Pseudomonadota</taxon>
        <taxon>Gammaproteobacteria</taxon>
        <taxon>Oceanospirillales</taxon>
        <taxon>Alcanivoracaceae</taxon>
        <taxon>Alloalcanivorax</taxon>
    </lineage>
</organism>
<dbReference type="PRINTS" id="PR00081">
    <property type="entry name" value="GDHRDH"/>
</dbReference>
<dbReference type="PANTHER" id="PTHR24322:SF736">
    <property type="entry name" value="RETINOL DEHYDROGENASE 10"/>
    <property type="match status" value="1"/>
</dbReference>
<dbReference type="Proteomes" id="UP000739180">
    <property type="component" value="Unassembled WGS sequence"/>
</dbReference>
<evidence type="ECO:0000259" key="4">
    <source>
        <dbReference type="SMART" id="SM00822"/>
    </source>
</evidence>
<gene>
    <name evidence="5" type="ORF">FGS76_15670</name>
</gene>
<dbReference type="Gene3D" id="3.40.50.720">
    <property type="entry name" value="NAD(P)-binding Rossmann-like Domain"/>
    <property type="match status" value="1"/>
</dbReference>
<dbReference type="EMBL" id="VCQT01000044">
    <property type="protein sequence ID" value="TMW11478.1"/>
    <property type="molecule type" value="Genomic_DNA"/>
</dbReference>
<evidence type="ECO:0000256" key="2">
    <source>
        <dbReference type="ARBA" id="ARBA00023002"/>
    </source>
</evidence>
<name>A0ABY2XJF9_9GAMM</name>
<comment type="similarity">
    <text evidence="1 3">Belongs to the short-chain dehydrogenases/reductases (SDR) family.</text>
</comment>
<feature type="domain" description="Ketoreductase" evidence="4">
    <location>
        <begin position="7"/>
        <end position="194"/>
    </location>
</feature>
<evidence type="ECO:0000313" key="6">
    <source>
        <dbReference type="Proteomes" id="UP000739180"/>
    </source>
</evidence>
<dbReference type="SUPFAM" id="SSF51735">
    <property type="entry name" value="NAD(P)-binding Rossmann-fold domains"/>
    <property type="match status" value="1"/>
</dbReference>
<accession>A0ABY2XJF9</accession>
<dbReference type="InterPro" id="IPR002347">
    <property type="entry name" value="SDR_fam"/>
</dbReference>
<keyword evidence="2" id="KW-0560">Oxidoreductase</keyword>
<evidence type="ECO:0000256" key="1">
    <source>
        <dbReference type="ARBA" id="ARBA00006484"/>
    </source>
</evidence>
<dbReference type="SMART" id="SM00822">
    <property type="entry name" value="PKS_KR"/>
    <property type="match status" value="1"/>
</dbReference>
<protein>
    <submittedName>
        <fullName evidence="5">SDR family NAD(P)-dependent oxidoreductase</fullName>
    </submittedName>
</protein>
<proteinExistence type="inferred from homology"/>
<dbReference type="InterPro" id="IPR057326">
    <property type="entry name" value="KR_dom"/>
</dbReference>
<dbReference type="InterPro" id="IPR036291">
    <property type="entry name" value="NAD(P)-bd_dom_sf"/>
</dbReference>
<evidence type="ECO:0000313" key="5">
    <source>
        <dbReference type="EMBL" id="TMW11478.1"/>
    </source>
</evidence>
<dbReference type="PANTHER" id="PTHR24322">
    <property type="entry name" value="PKSB"/>
    <property type="match status" value="1"/>
</dbReference>
<evidence type="ECO:0000256" key="3">
    <source>
        <dbReference type="RuleBase" id="RU000363"/>
    </source>
</evidence>
<dbReference type="RefSeq" id="WP_138773568.1">
    <property type="nucleotide sequence ID" value="NZ_JBHSSX010000009.1"/>
</dbReference>